<keyword evidence="1" id="KW-1133">Transmembrane helix</keyword>
<evidence type="ECO:0000313" key="2">
    <source>
        <dbReference type="EMBL" id="GAI11102.1"/>
    </source>
</evidence>
<accession>X1KVI7</accession>
<dbReference type="Pfam" id="PF15956">
    <property type="entry name" value="DUF4760"/>
    <property type="match status" value="1"/>
</dbReference>
<organism evidence="2">
    <name type="scientific">marine sediment metagenome</name>
    <dbReference type="NCBI Taxonomy" id="412755"/>
    <lineage>
        <taxon>unclassified sequences</taxon>
        <taxon>metagenomes</taxon>
        <taxon>ecological metagenomes</taxon>
    </lineage>
</organism>
<comment type="caution">
    <text evidence="2">The sequence shown here is derived from an EMBL/GenBank/DDBJ whole genome shotgun (WGS) entry which is preliminary data.</text>
</comment>
<keyword evidence="1" id="KW-0472">Membrane</keyword>
<name>X1KVI7_9ZZZZ</name>
<feature type="transmembrane region" description="Helical" evidence="1">
    <location>
        <begin position="12"/>
        <end position="31"/>
    </location>
</feature>
<keyword evidence="1" id="KW-0812">Transmembrane</keyword>
<sequence length="183" mass="21559">MREMVEITLPIALQIIQTVSLVVGIIYYLIIMRNSQKTRELALNAQEQALETRQTQLFMDVYRSHTTKEHQADVSELLLSWDWNDFDDFKVKYMVPPDNAKYLSYFANLEGLGLLVRNGLLDANLVYDLQYVSIIMIWEKFLPIILDYREAWSTPQLWGTVEYLYDEMKRIRAERSHGETAIE</sequence>
<protein>
    <recommendedName>
        <fullName evidence="3">DUF4760 domain-containing protein</fullName>
    </recommendedName>
</protein>
<reference evidence="2" key="1">
    <citation type="journal article" date="2014" name="Front. Microbiol.">
        <title>High frequency of phylogenetically diverse reductive dehalogenase-homologous genes in deep subseafloor sedimentary metagenomes.</title>
        <authorList>
            <person name="Kawai M."/>
            <person name="Futagami T."/>
            <person name="Toyoda A."/>
            <person name="Takaki Y."/>
            <person name="Nishi S."/>
            <person name="Hori S."/>
            <person name="Arai W."/>
            <person name="Tsubouchi T."/>
            <person name="Morono Y."/>
            <person name="Uchiyama I."/>
            <person name="Ito T."/>
            <person name="Fujiyama A."/>
            <person name="Inagaki F."/>
            <person name="Takami H."/>
        </authorList>
    </citation>
    <scope>NUCLEOTIDE SEQUENCE</scope>
    <source>
        <strain evidence="2">Expedition CK06-06</strain>
    </source>
</reference>
<dbReference type="EMBL" id="BARV01009012">
    <property type="protein sequence ID" value="GAI11102.1"/>
    <property type="molecule type" value="Genomic_DNA"/>
</dbReference>
<dbReference type="AlphaFoldDB" id="X1KVI7"/>
<proteinExistence type="predicted"/>
<gene>
    <name evidence="2" type="ORF">S06H3_17927</name>
</gene>
<evidence type="ECO:0008006" key="3">
    <source>
        <dbReference type="Google" id="ProtNLM"/>
    </source>
</evidence>
<dbReference type="InterPro" id="IPR031876">
    <property type="entry name" value="DUF4760"/>
</dbReference>
<evidence type="ECO:0000256" key="1">
    <source>
        <dbReference type="SAM" id="Phobius"/>
    </source>
</evidence>